<feature type="region of interest" description="Disordered" evidence="2">
    <location>
        <begin position="141"/>
        <end position="162"/>
    </location>
</feature>
<evidence type="ECO:0000256" key="2">
    <source>
        <dbReference type="SAM" id="MobiDB-lite"/>
    </source>
</evidence>
<dbReference type="Proteomes" id="UP000077684">
    <property type="component" value="Unassembled WGS sequence"/>
</dbReference>
<evidence type="ECO:0000259" key="3">
    <source>
        <dbReference type="Pfam" id="PF17830"/>
    </source>
</evidence>
<evidence type="ECO:0000313" key="5">
    <source>
        <dbReference type="Proteomes" id="UP000077684"/>
    </source>
</evidence>
<dbReference type="Pfam" id="PF17830">
    <property type="entry name" value="STI1-HOP_DP"/>
    <property type="match status" value="1"/>
</dbReference>
<protein>
    <recommendedName>
        <fullName evidence="3">STI1/HOP DP domain-containing protein</fullName>
    </recommendedName>
</protein>
<accession>A0A8X7MKE3</accession>
<dbReference type="EMBL" id="LWDE02001911">
    <property type="protein sequence ID" value="KAE8239054.1"/>
    <property type="molecule type" value="Genomic_DNA"/>
</dbReference>
<reference evidence="4" key="1">
    <citation type="submission" date="2016-04" db="EMBL/GenBank/DDBJ databases">
        <authorList>
            <person name="Nguyen H.D."/>
            <person name="Samba Siva P."/>
            <person name="Cullis J."/>
            <person name="Levesque C.A."/>
            <person name="Hambleton S."/>
        </authorList>
    </citation>
    <scope>NUCLEOTIDE SEQUENCE</scope>
    <source>
        <strain evidence="4">DAOMC 236426</strain>
    </source>
</reference>
<organism evidence="4 5">
    <name type="scientific">Tilletia controversa</name>
    <name type="common">dwarf bunt fungus</name>
    <dbReference type="NCBI Taxonomy" id="13291"/>
    <lineage>
        <taxon>Eukaryota</taxon>
        <taxon>Fungi</taxon>
        <taxon>Dikarya</taxon>
        <taxon>Basidiomycota</taxon>
        <taxon>Ustilaginomycotina</taxon>
        <taxon>Exobasidiomycetes</taxon>
        <taxon>Tilletiales</taxon>
        <taxon>Tilletiaceae</taxon>
        <taxon>Tilletia</taxon>
    </lineage>
</organism>
<dbReference type="AlphaFoldDB" id="A0A8X7MKE3"/>
<gene>
    <name evidence="4" type="ORF">A4X06_0g8527</name>
</gene>
<proteinExistence type="predicted"/>
<evidence type="ECO:0000313" key="4">
    <source>
        <dbReference type="EMBL" id="KAE8239054.1"/>
    </source>
</evidence>
<dbReference type="Gene3D" id="1.10.260.100">
    <property type="match status" value="1"/>
</dbReference>
<feature type="domain" description="STI1/HOP DP" evidence="3">
    <location>
        <begin position="108"/>
        <end position="144"/>
    </location>
</feature>
<sequence>MAAPQPQRTFFPRPRDPQDRVEIVGVNHNQYHSMWCTTYAVYAIEVTCHALLWEGILGRDLRPDQGCPQACSASNIGPVPPGVQAHHPQHRGRRPYPRPAASNLFSYPDLFSKLAKNPRTAPLFSGPAFAFKLLALQANPRDMGERSSPGIERSSCRGERVRDYEHARQDFGGALSAAERGEQ</sequence>
<comment type="caution">
    <text evidence="4">The sequence shown here is derived from an EMBL/GenBank/DDBJ whole genome shotgun (WGS) entry which is preliminary data.</text>
</comment>
<evidence type="ECO:0000256" key="1">
    <source>
        <dbReference type="ARBA" id="ARBA00022737"/>
    </source>
</evidence>
<reference evidence="4" key="2">
    <citation type="journal article" date="2019" name="IMA Fungus">
        <title>Genome sequencing and comparison of five Tilletia species to identify candidate genes for the detection of regulated species infecting wheat.</title>
        <authorList>
            <person name="Nguyen H.D.T."/>
            <person name="Sultana T."/>
            <person name="Kesanakurti P."/>
            <person name="Hambleton S."/>
        </authorList>
    </citation>
    <scope>NUCLEOTIDE SEQUENCE</scope>
    <source>
        <strain evidence="4">DAOMC 236426</strain>
    </source>
</reference>
<keyword evidence="5" id="KW-1185">Reference proteome</keyword>
<keyword evidence="1" id="KW-0677">Repeat</keyword>
<dbReference type="InterPro" id="IPR041243">
    <property type="entry name" value="STI1/HOP_DP"/>
</dbReference>
<name>A0A8X7MKE3_9BASI</name>